<evidence type="ECO:0000256" key="2">
    <source>
        <dbReference type="ARBA" id="ARBA00022448"/>
    </source>
</evidence>
<dbReference type="EMBL" id="FNTJ01000001">
    <property type="protein sequence ID" value="SEC02967.1"/>
    <property type="molecule type" value="Genomic_DNA"/>
</dbReference>
<dbReference type="GO" id="GO:0019808">
    <property type="term" value="F:polyamine binding"/>
    <property type="evidence" value="ECO:0007669"/>
    <property type="project" value="InterPro"/>
</dbReference>
<evidence type="ECO:0000313" key="7">
    <source>
        <dbReference type="Proteomes" id="UP000198982"/>
    </source>
</evidence>
<name>A0A1H4P698_9PSED</name>
<dbReference type="PRINTS" id="PR00909">
    <property type="entry name" value="SPERMDNBNDNG"/>
</dbReference>
<evidence type="ECO:0000256" key="4">
    <source>
        <dbReference type="ARBA" id="ARBA00022764"/>
    </source>
</evidence>
<reference evidence="7" key="1">
    <citation type="submission" date="2016-10" db="EMBL/GenBank/DDBJ databases">
        <authorList>
            <person name="Varghese N."/>
            <person name="Submissions S."/>
        </authorList>
    </citation>
    <scope>NUCLEOTIDE SEQUENCE [LARGE SCALE GENOMIC DNA]</scope>
    <source>
        <strain evidence="7">DSM 9751</strain>
    </source>
</reference>
<evidence type="ECO:0000256" key="5">
    <source>
        <dbReference type="SAM" id="SignalP"/>
    </source>
</evidence>
<organism evidence="6 7">
    <name type="scientific">Pseudomonas saponiphila</name>
    <dbReference type="NCBI Taxonomy" id="556534"/>
    <lineage>
        <taxon>Bacteria</taxon>
        <taxon>Pseudomonadati</taxon>
        <taxon>Pseudomonadota</taxon>
        <taxon>Gammaproteobacteria</taxon>
        <taxon>Pseudomonadales</taxon>
        <taxon>Pseudomonadaceae</taxon>
        <taxon>Pseudomonas</taxon>
    </lineage>
</organism>
<dbReference type="PANTHER" id="PTHR30222">
    <property type="entry name" value="SPERMIDINE/PUTRESCINE-BINDING PERIPLASMIC PROTEIN"/>
    <property type="match status" value="1"/>
</dbReference>
<keyword evidence="7" id="KW-1185">Reference proteome</keyword>
<keyword evidence="3 5" id="KW-0732">Signal</keyword>
<accession>A0A1H4P698</accession>
<dbReference type="PANTHER" id="PTHR30222:SF12">
    <property type="entry name" value="NORSPERMIDINE SENSOR"/>
    <property type="match status" value="1"/>
</dbReference>
<dbReference type="GO" id="GO:0042597">
    <property type="term" value="C:periplasmic space"/>
    <property type="evidence" value="ECO:0007669"/>
    <property type="project" value="UniProtKB-SubCell"/>
</dbReference>
<dbReference type="Proteomes" id="UP000198982">
    <property type="component" value="Unassembled WGS sequence"/>
</dbReference>
<protein>
    <submittedName>
        <fullName evidence="6">Putrescine transport system substrate-binding protein</fullName>
    </submittedName>
</protein>
<dbReference type="SUPFAM" id="SSF53850">
    <property type="entry name" value="Periplasmic binding protein-like II"/>
    <property type="match status" value="1"/>
</dbReference>
<dbReference type="AlphaFoldDB" id="A0A1H4P698"/>
<comment type="subcellular location">
    <subcellularLocation>
        <location evidence="1">Periplasm</location>
    </subcellularLocation>
</comment>
<dbReference type="RefSeq" id="WP_092315035.1">
    <property type="nucleotide sequence ID" value="NZ_FNTJ01000001.1"/>
</dbReference>
<feature type="signal peptide" evidence="5">
    <location>
        <begin position="1"/>
        <end position="27"/>
    </location>
</feature>
<dbReference type="InterPro" id="IPR006059">
    <property type="entry name" value="SBP"/>
</dbReference>
<gene>
    <name evidence="6" type="ORF">SAMN05216178_3172</name>
</gene>
<dbReference type="Pfam" id="PF13416">
    <property type="entry name" value="SBP_bac_8"/>
    <property type="match status" value="1"/>
</dbReference>
<keyword evidence="2" id="KW-0813">Transport</keyword>
<dbReference type="GO" id="GO:0015846">
    <property type="term" value="P:polyamine transport"/>
    <property type="evidence" value="ECO:0007669"/>
    <property type="project" value="InterPro"/>
</dbReference>
<evidence type="ECO:0000256" key="1">
    <source>
        <dbReference type="ARBA" id="ARBA00004418"/>
    </source>
</evidence>
<sequence>MQCKPLLTLTLTLTLSLVGLLSGLGHAQADTPSVHLYNWSDFLAPETPREFKQETGIAPILDVFDDAEVMESKLMAGRSGYDVVVVPDDLLPNFAKAGLLQELDRSQLANWSHLAPNVMRKLEVNDPGNRYAIPYMWGTTGIGYNVDKVRELLGNNAPVDSWDLIFKKDNIAKLSQCGVAMLDAPVEIIPIALHYLGLPSNSKNPDDYQRAEALLHEIRPYIRYFNSAKFSTDLANGDICVVVGWGGSVYSAKLNAENAHNGVNLAYSIPREGAPLWINTLVVLKSAPNPQPAYKFLDYMLRPEIIAKNSNYVGYPNGNQAATALVDEHLRNNPMLYPPQSVMDSLFPLETLPLKLERVRTRTWSKIKNDT</sequence>
<evidence type="ECO:0000256" key="3">
    <source>
        <dbReference type="ARBA" id="ARBA00022729"/>
    </source>
</evidence>
<dbReference type="PIRSF" id="PIRSF019574">
    <property type="entry name" value="Periplasmic_polyamine_BP"/>
    <property type="match status" value="1"/>
</dbReference>
<evidence type="ECO:0000313" key="6">
    <source>
        <dbReference type="EMBL" id="SEC02967.1"/>
    </source>
</evidence>
<feature type="chain" id="PRO_5011541781" evidence="5">
    <location>
        <begin position="28"/>
        <end position="371"/>
    </location>
</feature>
<proteinExistence type="predicted"/>
<dbReference type="Gene3D" id="3.40.190.10">
    <property type="entry name" value="Periplasmic binding protein-like II"/>
    <property type="match status" value="2"/>
</dbReference>
<dbReference type="CDD" id="cd13659">
    <property type="entry name" value="PBP2_PotF"/>
    <property type="match status" value="1"/>
</dbReference>
<dbReference type="InterPro" id="IPR001188">
    <property type="entry name" value="Sperm_putr-bd"/>
</dbReference>
<keyword evidence="4" id="KW-0574">Periplasm</keyword>